<proteinExistence type="predicted"/>
<organism evidence="3 4">
    <name type="scientific">Beggiatoa alba B18LD</name>
    <dbReference type="NCBI Taxonomy" id="395493"/>
    <lineage>
        <taxon>Bacteria</taxon>
        <taxon>Pseudomonadati</taxon>
        <taxon>Pseudomonadota</taxon>
        <taxon>Gammaproteobacteria</taxon>
        <taxon>Thiotrichales</taxon>
        <taxon>Thiotrichaceae</taxon>
        <taxon>Beggiatoa</taxon>
    </lineage>
</organism>
<evidence type="ECO:0000313" key="3">
    <source>
        <dbReference type="EMBL" id="EIJ42348.1"/>
    </source>
</evidence>
<keyword evidence="4" id="KW-1185">Reference proteome</keyword>
<dbReference type="OrthoDB" id="9803379at2"/>
<dbReference type="InterPro" id="IPR010982">
    <property type="entry name" value="Lambda_DNA-bd_dom_sf"/>
</dbReference>
<dbReference type="SUPFAM" id="SSF47413">
    <property type="entry name" value="lambda repressor-like DNA-binding domains"/>
    <property type="match status" value="1"/>
</dbReference>
<dbReference type="Proteomes" id="UP000005744">
    <property type="component" value="Unassembled WGS sequence"/>
</dbReference>
<evidence type="ECO:0000256" key="1">
    <source>
        <dbReference type="ARBA" id="ARBA00023125"/>
    </source>
</evidence>
<dbReference type="AlphaFoldDB" id="I3CFF5"/>
<dbReference type="HOGENOM" id="CLU_066192_29_1_6"/>
<evidence type="ECO:0000259" key="2">
    <source>
        <dbReference type="PROSITE" id="PS50943"/>
    </source>
</evidence>
<accession>I3CFF5</accession>
<dbReference type="GO" id="GO:0003700">
    <property type="term" value="F:DNA-binding transcription factor activity"/>
    <property type="evidence" value="ECO:0007669"/>
    <property type="project" value="TreeGrafter"/>
</dbReference>
<dbReference type="Gene3D" id="1.10.260.40">
    <property type="entry name" value="lambda repressor-like DNA-binding domains"/>
    <property type="match status" value="1"/>
</dbReference>
<evidence type="ECO:0000313" key="4">
    <source>
        <dbReference type="Proteomes" id="UP000005744"/>
    </source>
</evidence>
<gene>
    <name evidence="3" type="ORF">BegalDRAFT_1460</name>
</gene>
<dbReference type="EMBL" id="JH600070">
    <property type="protein sequence ID" value="EIJ42348.1"/>
    <property type="molecule type" value="Genomic_DNA"/>
</dbReference>
<dbReference type="RefSeq" id="WP_002685199.1">
    <property type="nucleotide sequence ID" value="NZ_JH600070.1"/>
</dbReference>
<dbReference type="GO" id="GO:0005829">
    <property type="term" value="C:cytosol"/>
    <property type="evidence" value="ECO:0007669"/>
    <property type="project" value="TreeGrafter"/>
</dbReference>
<keyword evidence="1" id="KW-0238">DNA-binding</keyword>
<dbReference type="Pfam" id="PF01381">
    <property type="entry name" value="HTH_3"/>
    <property type="match status" value="1"/>
</dbReference>
<dbReference type="PANTHER" id="PTHR46797:SF1">
    <property type="entry name" value="METHYLPHOSPHONATE SYNTHASE"/>
    <property type="match status" value="1"/>
</dbReference>
<dbReference type="CDD" id="cd00093">
    <property type="entry name" value="HTH_XRE"/>
    <property type="match status" value="1"/>
</dbReference>
<dbReference type="PANTHER" id="PTHR46797">
    <property type="entry name" value="HTH-TYPE TRANSCRIPTIONAL REGULATOR"/>
    <property type="match status" value="1"/>
</dbReference>
<dbReference type="STRING" id="395493.BegalDRAFT_1460"/>
<dbReference type="PROSITE" id="PS50943">
    <property type="entry name" value="HTH_CROC1"/>
    <property type="match status" value="1"/>
</dbReference>
<reference evidence="3 4" key="1">
    <citation type="submission" date="2011-11" db="EMBL/GenBank/DDBJ databases">
        <title>Improved High-Quality Draft sequence of Beggiatoa alba B18lD.</title>
        <authorList>
            <consortium name="US DOE Joint Genome Institute"/>
            <person name="Lucas S."/>
            <person name="Han J."/>
            <person name="Lapidus A."/>
            <person name="Cheng J.-F."/>
            <person name="Goodwin L."/>
            <person name="Pitluck S."/>
            <person name="Peters L."/>
            <person name="Mikhailova N."/>
            <person name="Held B."/>
            <person name="Detter J.C."/>
            <person name="Han C."/>
            <person name="Tapia R."/>
            <person name="Land M."/>
            <person name="Hauser L."/>
            <person name="Kyrpides N."/>
            <person name="Ivanova N."/>
            <person name="Pagani I."/>
            <person name="Samuel K."/>
            <person name="Teske A."/>
            <person name="Mueller J."/>
            <person name="Woyke T."/>
        </authorList>
    </citation>
    <scope>NUCLEOTIDE SEQUENCE [LARGE SCALE GENOMIC DNA]</scope>
    <source>
        <strain evidence="3 4">B18LD</strain>
    </source>
</reference>
<dbReference type="GO" id="GO:0003677">
    <property type="term" value="F:DNA binding"/>
    <property type="evidence" value="ECO:0007669"/>
    <property type="project" value="UniProtKB-KW"/>
</dbReference>
<name>I3CFF5_9GAMM</name>
<dbReference type="InterPro" id="IPR001387">
    <property type="entry name" value="Cro/C1-type_HTH"/>
</dbReference>
<sequence length="63" mass="7136">MNEKIKEARKKAGLKQEELAMQAKIGRTTLSKIENCKQSVSVIQLKRIADALKIDIAELIRNE</sequence>
<dbReference type="SMART" id="SM00530">
    <property type="entry name" value="HTH_XRE"/>
    <property type="match status" value="1"/>
</dbReference>
<protein>
    <submittedName>
        <fullName evidence="3">Putative transcriptional regulator</fullName>
    </submittedName>
</protein>
<dbReference type="InterPro" id="IPR050807">
    <property type="entry name" value="TransReg_Diox_bact_type"/>
</dbReference>
<feature type="domain" description="HTH cro/C1-type" evidence="2">
    <location>
        <begin position="5"/>
        <end position="59"/>
    </location>
</feature>